<feature type="compositionally biased region" description="Basic and acidic residues" evidence="1">
    <location>
        <begin position="25"/>
        <end position="42"/>
    </location>
</feature>
<sequence length="116" mass="13664">MNRIPTFIALLSLLLLSPLAHADNHAKHNPKMLDESKDKMMDKQQQLMKENKDRVKKNKGKNDLDYHCSEQGQQHGKCDELKDKMKDKQHNKQEMMKDKRPDKSKGMKDKYNKENS</sequence>
<organism evidence="3 4">
    <name type="scientific">Vibrio marinisediminis</name>
    <dbReference type="NCBI Taxonomy" id="2758441"/>
    <lineage>
        <taxon>Bacteria</taxon>
        <taxon>Pseudomonadati</taxon>
        <taxon>Pseudomonadota</taxon>
        <taxon>Gammaproteobacteria</taxon>
        <taxon>Vibrionales</taxon>
        <taxon>Vibrionaceae</taxon>
        <taxon>Vibrio</taxon>
    </lineage>
</organism>
<keyword evidence="4" id="KW-1185">Reference proteome</keyword>
<dbReference type="AlphaFoldDB" id="A0A7W2ISC8"/>
<dbReference type="EMBL" id="JACFYF010000001">
    <property type="protein sequence ID" value="MBA5761346.1"/>
    <property type="molecule type" value="Genomic_DNA"/>
</dbReference>
<feature type="compositionally biased region" description="Basic and acidic residues" evidence="1">
    <location>
        <begin position="76"/>
        <end position="116"/>
    </location>
</feature>
<feature type="region of interest" description="Disordered" evidence="1">
    <location>
        <begin position="25"/>
        <end position="116"/>
    </location>
</feature>
<protein>
    <recommendedName>
        <fullName evidence="5">Pentapeptide MXKDX repeat protein</fullName>
    </recommendedName>
</protein>
<evidence type="ECO:0000313" key="3">
    <source>
        <dbReference type="EMBL" id="MBA5761346.1"/>
    </source>
</evidence>
<accession>A0A7W2ISC8</accession>
<evidence type="ECO:0000256" key="2">
    <source>
        <dbReference type="SAM" id="SignalP"/>
    </source>
</evidence>
<feature type="chain" id="PRO_5031516373" description="Pentapeptide MXKDX repeat protein" evidence="2">
    <location>
        <begin position="23"/>
        <end position="116"/>
    </location>
</feature>
<evidence type="ECO:0000256" key="1">
    <source>
        <dbReference type="SAM" id="MobiDB-lite"/>
    </source>
</evidence>
<name>A0A7W2ISC8_9VIBR</name>
<proteinExistence type="predicted"/>
<dbReference type="RefSeq" id="WP_182106453.1">
    <property type="nucleotide sequence ID" value="NZ_JACFYF010000001.1"/>
</dbReference>
<feature type="signal peptide" evidence="2">
    <location>
        <begin position="1"/>
        <end position="22"/>
    </location>
</feature>
<keyword evidence="2" id="KW-0732">Signal</keyword>
<evidence type="ECO:0008006" key="5">
    <source>
        <dbReference type="Google" id="ProtNLM"/>
    </source>
</evidence>
<gene>
    <name evidence="3" type="ORF">H2O73_03230</name>
</gene>
<evidence type="ECO:0000313" key="4">
    <source>
        <dbReference type="Proteomes" id="UP000571701"/>
    </source>
</evidence>
<dbReference type="Proteomes" id="UP000571701">
    <property type="component" value="Unassembled WGS sequence"/>
</dbReference>
<comment type="caution">
    <text evidence="3">The sequence shown here is derived from an EMBL/GenBank/DDBJ whole genome shotgun (WGS) entry which is preliminary data.</text>
</comment>
<reference evidence="3 4" key="1">
    <citation type="submission" date="2020-07" db="EMBL/GenBank/DDBJ databases">
        <title>Vibrio marinisediminis sp. nov., isolated from marine sediment.</title>
        <authorList>
            <person name="Ji X."/>
        </authorList>
    </citation>
    <scope>NUCLEOTIDE SEQUENCE [LARGE SCALE GENOMIC DNA]</scope>
    <source>
        <strain evidence="3 4">404</strain>
    </source>
</reference>